<dbReference type="AlphaFoldDB" id="A0A6G0UAH6"/>
<evidence type="ECO:0000313" key="6">
    <source>
        <dbReference type="Proteomes" id="UP000475862"/>
    </source>
</evidence>
<sequence length="647" mass="74927">MLNLLKNNHLIGDTVEDIFKNQFDSSLPFALFKNEIANVNNASNHKLYSEEIREFCLTLHFYFPRAYEFIRQRSTLPDPFTIHRWLATKHCNPGILHEVIDYFKHKLKSETSKFLHVKDVALIYDAMSIREGFWPDKSGKVYGYCDLGGIAHTDNEELAKEALVFIISSLNIKFKCPVAYFFINKINATVQSQLVLAVISVLYEAGIRVRSLTSDGTTTNLKTYEILGCSLDHANIQSSFPHPDEPLINIYCIVDPCHLMKICRNCMAELSLSHSGNKISFDYVKKLYEIQQIENSKFANKLSSLHIFHKNKKISVPLAVQVLSISVADALQFLQSNNNDFKDATATIEFIRIFDRLFDIMNARNSFGKGFKSPIKLSNRFVLEEIFESAKSYILQLKCEEKDILQHRRKTFALGFLINILSYKNLALDLLTRENEPLLYFLPYKTSQDHAEITFSCIRSAGGWNNNPSALQFKWIIHKMLYRNSVLSSKNANCQDLEDKNESISIGIFSLSMKKVLMLIKNLLLKNLSMKSKDHNYSLMPVTDYVCFTHFKNRGKLKFVSMFIFDIILFTEKCYQAYSVDIKNNNFKKDIILKVQRQFLDQVKNVNPIHPIIDTCTLELHEMKIEILAMKYNKNVLQILFTRYFQY</sequence>
<organism evidence="5 6">
    <name type="scientific">Aphis glycines</name>
    <name type="common">Soybean aphid</name>
    <dbReference type="NCBI Taxonomy" id="307491"/>
    <lineage>
        <taxon>Eukaryota</taxon>
        <taxon>Metazoa</taxon>
        <taxon>Ecdysozoa</taxon>
        <taxon>Arthropoda</taxon>
        <taxon>Hexapoda</taxon>
        <taxon>Insecta</taxon>
        <taxon>Pterygota</taxon>
        <taxon>Neoptera</taxon>
        <taxon>Paraneoptera</taxon>
        <taxon>Hemiptera</taxon>
        <taxon>Sternorrhyncha</taxon>
        <taxon>Aphidomorpha</taxon>
        <taxon>Aphidoidea</taxon>
        <taxon>Aphididae</taxon>
        <taxon>Aphidini</taxon>
        <taxon>Aphis</taxon>
        <taxon>Aphis</taxon>
    </lineage>
</organism>
<dbReference type="PANTHER" id="PTHR47577:SF2">
    <property type="entry name" value="THAP DOMAIN CONTAINING 9"/>
    <property type="match status" value="1"/>
</dbReference>
<feature type="domain" description="THAP9-like helix-turn-helix" evidence="1">
    <location>
        <begin position="5"/>
        <end position="85"/>
    </location>
</feature>
<feature type="domain" description="Transposable element P transposase-like RNase H C-terminal" evidence="4">
    <location>
        <begin position="444"/>
        <end position="475"/>
    </location>
</feature>
<dbReference type="EMBL" id="VYZN01000001">
    <property type="protein sequence ID" value="KAE9545780.1"/>
    <property type="molecule type" value="Genomic_DNA"/>
</dbReference>
<accession>A0A6G0UAH6</accession>
<dbReference type="InterPro" id="IPR048367">
    <property type="entry name" value="TNP-like_RNaseH_C"/>
</dbReference>
<protein>
    <recommendedName>
        <fullName evidence="7">THAP domain-containing protein 9</fullName>
    </recommendedName>
</protein>
<dbReference type="InterPro" id="IPR021896">
    <property type="entry name" value="THAP9-like_HTH"/>
</dbReference>
<dbReference type="Pfam" id="PF21789">
    <property type="entry name" value="TNP-like_RNaseH_C"/>
    <property type="match status" value="1"/>
</dbReference>
<evidence type="ECO:0000313" key="5">
    <source>
        <dbReference type="EMBL" id="KAE9545780.1"/>
    </source>
</evidence>
<dbReference type="Proteomes" id="UP000475862">
    <property type="component" value="Unassembled WGS sequence"/>
</dbReference>
<proteinExistence type="predicted"/>
<feature type="domain" description="Transposable element P transposase-like RNase H" evidence="2">
    <location>
        <begin position="91"/>
        <end position="228"/>
    </location>
</feature>
<dbReference type="InterPro" id="IPR048365">
    <property type="entry name" value="TNP-like_RNaseH_N"/>
</dbReference>
<feature type="domain" description="Transposable element P transposase-like GTP-binding insertion" evidence="3">
    <location>
        <begin position="257"/>
        <end position="374"/>
    </location>
</feature>
<dbReference type="InterPro" id="IPR048366">
    <property type="entry name" value="TNP-like_GBD"/>
</dbReference>
<dbReference type="PANTHER" id="PTHR47577">
    <property type="entry name" value="THAP DOMAIN-CONTAINING PROTEIN 6"/>
    <property type="match status" value="1"/>
</dbReference>
<evidence type="ECO:0000259" key="3">
    <source>
        <dbReference type="Pfam" id="PF21788"/>
    </source>
</evidence>
<gene>
    <name evidence="5" type="ORF">AGLY_001323</name>
</gene>
<name>A0A6G0UAH6_APHGL</name>
<evidence type="ECO:0000259" key="4">
    <source>
        <dbReference type="Pfam" id="PF21789"/>
    </source>
</evidence>
<comment type="caution">
    <text evidence="5">The sequence shown here is derived from an EMBL/GenBank/DDBJ whole genome shotgun (WGS) entry which is preliminary data.</text>
</comment>
<reference evidence="5 6" key="1">
    <citation type="submission" date="2019-08" db="EMBL/GenBank/DDBJ databases">
        <title>The genome of the soybean aphid Biotype 1, its phylome, world population structure and adaptation to the North American continent.</title>
        <authorList>
            <person name="Giordano R."/>
            <person name="Donthu R.K."/>
            <person name="Hernandez A.G."/>
            <person name="Wright C.L."/>
            <person name="Zimin A.V."/>
        </authorList>
    </citation>
    <scope>NUCLEOTIDE SEQUENCE [LARGE SCALE GENOMIC DNA]</scope>
    <source>
        <tissue evidence="5">Whole aphids</tissue>
    </source>
</reference>
<evidence type="ECO:0000259" key="2">
    <source>
        <dbReference type="Pfam" id="PF21787"/>
    </source>
</evidence>
<evidence type="ECO:0008006" key="7">
    <source>
        <dbReference type="Google" id="ProtNLM"/>
    </source>
</evidence>
<dbReference type="Pfam" id="PF21788">
    <property type="entry name" value="TNP-like_GBD"/>
    <property type="match status" value="1"/>
</dbReference>
<evidence type="ECO:0000259" key="1">
    <source>
        <dbReference type="Pfam" id="PF12017"/>
    </source>
</evidence>
<keyword evidence="6" id="KW-1185">Reference proteome</keyword>
<dbReference type="Pfam" id="PF12017">
    <property type="entry name" value="Tnp_P_element"/>
    <property type="match status" value="1"/>
</dbReference>
<dbReference type="Pfam" id="PF21787">
    <property type="entry name" value="TNP-like_RNaseH_N"/>
    <property type="match status" value="1"/>
</dbReference>
<dbReference type="OrthoDB" id="6604432at2759"/>